<evidence type="ECO:0000256" key="1">
    <source>
        <dbReference type="ARBA" id="ARBA00006219"/>
    </source>
</evidence>
<dbReference type="PANTHER" id="PTHR21310:SF41">
    <property type="entry name" value="3'-PHOSPHOTRANSFERASE, PUTATIVE-RELATED"/>
    <property type="match status" value="1"/>
</dbReference>
<sequence>MMESLPGEIGLLVRGMNWEKNEVGKSGDEVYRLTSGARNFYLKVKRIGKEAAAETLRRESEVLNWLKGRLPVPEAVCYHQDRSKEYLLITEVPGFAAMETGWDKKKVVCRLAEGLRRIHSLPIDSCPFVYPTGALIRLAAERIGAGLVDEEDFDECRKGKRAEELYEELVRSRPARDDLVFTHGDYCLPNVILSDSGIGGFIDWGRGGVADRYRDLGIAARSITHNLGEGYVPYFFGFYGLKRVDFKKVKFFQLMDEFF</sequence>
<dbReference type="Pfam" id="PF01636">
    <property type="entry name" value="APH"/>
    <property type="match status" value="1"/>
</dbReference>
<evidence type="ECO:0000256" key="4">
    <source>
        <dbReference type="ARBA" id="ARBA00022777"/>
    </source>
</evidence>
<dbReference type="Gene3D" id="3.90.1200.10">
    <property type="match status" value="1"/>
</dbReference>
<dbReference type="GO" id="GO:0016301">
    <property type="term" value="F:kinase activity"/>
    <property type="evidence" value="ECO:0007669"/>
    <property type="project" value="UniProtKB-KW"/>
</dbReference>
<feature type="binding site" evidence="9">
    <location>
        <position position="203"/>
    </location>
    <ligand>
        <name>Mg(2+)</name>
        <dbReference type="ChEBI" id="CHEBI:18420"/>
    </ligand>
</feature>
<dbReference type="GO" id="GO:0016773">
    <property type="term" value="F:phosphotransferase activity, alcohol group as acceptor"/>
    <property type="evidence" value="ECO:0007669"/>
    <property type="project" value="InterPro"/>
</dbReference>
<evidence type="ECO:0000259" key="10">
    <source>
        <dbReference type="Pfam" id="PF01636"/>
    </source>
</evidence>
<dbReference type="STRING" id="201973.SAMN04488025_11128"/>
<dbReference type="EMBL" id="FOOK01000011">
    <property type="protein sequence ID" value="SFF98352.1"/>
    <property type="molecule type" value="Genomic_DNA"/>
</dbReference>
<evidence type="ECO:0000313" key="11">
    <source>
        <dbReference type="EMBL" id="SFF98352.1"/>
    </source>
</evidence>
<keyword evidence="9" id="KW-0479">Metal-binding</keyword>
<keyword evidence="5 7" id="KW-0067">ATP-binding</keyword>
<feature type="domain" description="Aminoglycoside phosphotransferase" evidence="10">
    <location>
        <begin position="24"/>
        <end position="248"/>
    </location>
</feature>
<evidence type="ECO:0000256" key="6">
    <source>
        <dbReference type="ARBA" id="ARBA00023251"/>
    </source>
</evidence>
<dbReference type="GO" id="GO:0046872">
    <property type="term" value="F:metal ion binding"/>
    <property type="evidence" value="ECO:0007669"/>
    <property type="project" value="UniProtKB-KW"/>
</dbReference>
<protein>
    <submittedName>
        <fullName evidence="11">Kanamycin kinase</fullName>
    </submittedName>
</protein>
<keyword evidence="6 7" id="KW-0046">Antibiotic resistance</keyword>
<dbReference type="Proteomes" id="UP000198661">
    <property type="component" value="Unassembled WGS sequence"/>
</dbReference>
<dbReference type="InterPro" id="IPR011009">
    <property type="entry name" value="Kinase-like_dom_sf"/>
</dbReference>
<organism evidence="11 12">
    <name type="scientific">Planifilum fulgidum</name>
    <dbReference type="NCBI Taxonomy" id="201973"/>
    <lineage>
        <taxon>Bacteria</taxon>
        <taxon>Bacillati</taxon>
        <taxon>Bacillota</taxon>
        <taxon>Bacilli</taxon>
        <taxon>Bacillales</taxon>
        <taxon>Thermoactinomycetaceae</taxon>
        <taxon>Planifilum</taxon>
    </lineage>
</organism>
<dbReference type="InterPro" id="IPR051678">
    <property type="entry name" value="AGP_Transferase"/>
</dbReference>
<evidence type="ECO:0000256" key="5">
    <source>
        <dbReference type="ARBA" id="ARBA00022840"/>
    </source>
</evidence>
<dbReference type="CDD" id="cd05150">
    <property type="entry name" value="APH"/>
    <property type="match status" value="1"/>
</dbReference>
<accession>A0A1I2N3L4</accession>
<dbReference type="NCBIfam" id="NF033068">
    <property type="entry name" value="APH_3p"/>
    <property type="match status" value="1"/>
</dbReference>
<dbReference type="InterPro" id="IPR002575">
    <property type="entry name" value="Aminoglycoside_PTrfase"/>
</dbReference>
<dbReference type="AlphaFoldDB" id="A0A1I2N3L4"/>
<comment type="similarity">
    <text evidence="1 7">Belongs to the aminoglycoside phosphotransferase family.</text>
</comment>
<keyword evidence="3 7" id="KW-0547">Nucleotide-binding</keyword>
<evidence type="ECO:0000313" key="12">
    <source>
        <dbReference type="Proteomes" id="UP000198661"/>
    </source>
</evidence>
<dbReference type="GO" id="GO:0046677">
    <property type="term" value="P:response to antibiotic"/>
    <property type="evidence" value="ECO:0007669"/>
    <property type="project" value="UniProtKB-KW"/>
</dbReference>
<keyword evidence="2 7" id="KW-0808">Transferase</keyword>
<dbReference type="InterPro" id="IPR024165">
    <property type="entry name" value="Kan/Strep_kinase"/>
</dbReference>
<dbReference type="PANTHER" id="PTHR21310">
    <property type="entry name" value="AMINOGLYCOSIDE PHOSPHOTRANSFERASE-RELATED-RELATED"/>
    <property type="match status" value="1"/>
</dbReference>
<dbReference type="RefSeq" id="WP_092037698.1">
    <property type="nucleotide sequence ID" value="NZ_FOOK01000011.1"/>
</dbReference>
<evidence type="ECO:0000256" key="7">
    <source>
        <dbReference type="PIRNR" id="PIRNR000706"/>
    </source>
</evidence>
<reference evidence="11 12" key="1">
    <citation type="submission" date="2016-10" db="EMBL/GenBank/DDBJ databases">
        <authorList>
            <person name="de Groot N.N."/>
        </authorList>
    </citation>
    <scope>NUCLEOTIDE SEQUENCE [LARGE SCALE GENOMIC DNA]</scope>
    <source>
        <strain evidence="11 12">DSM 44945</strain>
    </source>
</reference>
<evidence type="ECO:0000256" key="9">
    <source>
        <dbReference type="PIRSR" id="PIRSR000706-2"/>
    </source>
</evidence>
<dbReference type="Gene3D" id="3.30.200.20">
    <property type="entry name" value="Phosphorylase Kinase, domain 1"/>
    <property type="match status" value="1"/>
</dbReference>
<dbReference type="PIRSF" id="PIRSF000706">
    <property type="entry name" value="Kanamycin_kin"/>
    <property type="match status" value="1"/>
</dbReference>
<evidence type="ECO:0000256" key="8">
    <source>
        <dbReference type="PIRSR" id="PIRSR000706-1"/>
    </source>
</evidence>
<evidence type="ECO:0000256" key="2">
    <source>
        <dbReference type="ARBA" id="ARBA00022679"/>
    </source>
</evidence>
<dbReference type="GO" id="GO:0005524">
    <property type="term" value="F:ATP binding"/>
    <property type="evidence" value="ECO:0007669"/>
    <property type="project" value="UniProtKB-KW"/>
</dbReference>
<evidence type="ECO:0000256" key="3">
    <source>
        <dbReference type="ARBA" id="ARBA00022741"/>
    </source>
</evidence>
<gene>
    <name evidence="11" type="ORF">SAMN04488025_11128</name>
</gene>
<keyword evidence="9" id="KW-0460">Magnesium</keyword>
<name>A0A1I2N3L4_9BACL</name>
<feature type="binding site" evidence="9">
    <location>
        <position position="190"/>
    </location>
    <ligand>
        <name>Mg(2+)</name>
        <dbReference type="ChEBI" id="CHEBI:18420"/>
    </ligand>
</feature>
<dbReference type="SUPFAM" id="SSF56112">
    <property type="entry name" value="Protein kinase-like (PK-like)"/>
    <property type="match status" value="1"/>
</dbReference>
<feature type="active site" description="Proton acceptor" evidence="8">
    <location>
        <position position="185"/>
    </location>
</feature>
<dbReference type="OrthoDB" id="3806873at2"/>
<keyword evidence="4 7" id="KW-0418">Kinase</keyword>
<keyword evidence="12" id="KW-1185">Reference proteome</keyword>
<proteinExistence type="inferred from homology"/>